<evidence type="ECO:0000313" key="2">
    <source>
        <dbReference type="EMBL" id="KKR30821.1"/>
    </source>
</evidence>
<keyword evidence="1" id="KW-0812">Transmembrane</keyword>
<feature type="transmembrane region" description="Helical" evidence="1">
    <location>
        <begin position="180"/>
        <end position="198"/>
    </location>
</feature>
<accession>A0A0G0Q0D3</accession>
<feature type="transmembrane region" description="Helical" evidence="1">
    <location>
        <begin position="59"/>
        <end position="77"/>
    </location>
</feature>
<gene>
    <name evidence="2" type="ORF">UT61_C0001G0005</name>
</gene>
<reference evidence="2 3" key="1">
    <citation type="journal article" date="2015" name="Nature">
        <title>rRNA introns, odd ribosomes, and small enigmatic genomes across a large radiation of phyla.</title>
        <authorList>
            <person name="Brown C.T."/>
            <person name="Hug L.A."/>
            <person name="Thomas B.C."/>
            <person name="Sharon I."/>
            <person name="Castelle C.J."/>
            <person name="Singh A."/>
            <person name="Wilkins M.J."/>
            <person name="Williams K.H."/>
            <person name="Banfield J.F."/>
        </authorList>
    </citation>
    <scope>NUCLEOTIDE SEQUENCE [LARGE SCALE GENOMIC DNA]</scope>
</reference>
<proteinExistence type="predicted"/>
<organism evidence="2 3">
    <name type="scientific">Candidatus Woesebacteria bacterium GW2011_GWA1_39_8</name>
    <dbReference type="NCBI Taxonomy" id="1618552"/>
    <lineage>
        <taxon>Bacteria</taxon>
        <taxon>Candidatus Woeseibacteriota</taxon>
    </lineage>
</organism>
<evidence type="ECO:0000313" key="3">
    <source>
        <dbReference type="Proteomes" id="UP000034793"/>
    </source>
</evidence>
<evidence type="ECO:0000256" key="1">
    <source>
        <dbReference type="SAM" id="Phobius"/>
    </source>
</evidence>
<evidence type="ECO:0008006" key="4">
    <source>
        <dbReference type="Google" id="ProtNLM"/>
    </source>
</evidence>
<keyword evidence="1" id="KW-0472">Membrane</keyword>
<comment type="caution">
    <text evidence="2">The sequence shown here is derived from an EMBL/GenBank/DDBJ whole genome shotgun (WGS) entry which is preliminary data.</text>
</comment>
<name>A0A0G0Q0D3_9BACT</name>
<protein>
    <recommendedName>
        <fullName evidence="4">DUF4203 domain-containing protein</fullName>
    </recommendedName>
</protein>
<feature type="transmembrane region" description="Helical" evidence="1">
    <location>
        <begin position="89"/>
        <end position="106"/>
    </location>
</feature>
<dbReference type="Proteomes" id="UP000034793">
    <property type="component" value="Unassembled WGS sequence"/>
</dbReference>
<feature type="transmembrane region" description="Helical" evidence="1">
    <location>
        <begin position="6"/>
        <end position="22"/>
    </location>
</feature>
<keyword evidence="1" id="KW-1133">Transmembrane helix</keyword>
<feature type="transmembrane region" description="Helical" evidence="1">
    <location>
        <begin position="34"/>
        <end position="53"/>
    </location>
</feature>
<sequence length="202" mass="22544">MPLILNISFTFAAVLLFLFFFWQKLKEDYTRNQVFTTAFYTLFGVGAGNIIANFFAAPWWFYLGLVGGSLGILVGIFRFKLRIFETVEGGILGGLILILFAFLHDFTINKTVFSGIGSVVLILGIFLYFLLNKHYKHFTWYASGKVGFSGLVIAGGFFLIRSLVALKFLSVLSFVGSYETLISGVAAFVCFLLLFNLARKSP</sequence>
<feature type="transmembrane region" description="Helical" evidence="1">
    <location>
        <begin position="138"/>
        <end position="160"/>
    </location>
</feature>
<feature type="transmembrane region" description="Helical" evidence="1">
    <location>
        <begin position="112"/>
        <end position="131"/>
    </location>
</feature>
<dbReference type="AlphaFoldDB" id="A0A0G0Q0D3"/>
<dbReference type="EMBL" id="LBXL01000001">
    <property type="protein sequence ID" value="KKR30821.1"/>
    <property type="molecule type" value="Genomic_DNA"/>
</dbReference>